<evidence type="ECO:0000256" key="1">
    <source>
        <dbReference type="ARBA" id="ARBA00022884"/>
    </source>
</evidence>
<dbReference type="InterPro" id="IPR045180">
    <property type="entry name" value="La_dom_prot"/>
</dbReference>
<feature type="region of interest" description="Disordered" evidence="3">
    <location>
        <begin position="1"/>
        <end position="25"/>
    </location>
</feature>
<keyword evidence="7" id="KW-1185">Reference proteome</keyword>
<dbReference type="OrthoDB" id="439993at2759"/>
<keyword evidence="1 2" id="KW-0694">RNA-binding</keyword>
<reference evidence="6" key="1">
    <citation type="submission" date="2021-06" db="EMBL/GenBank/DDBJ databases">
        <authorList>
            <person name="Hodson N. C."/>
            <person name="Mongue J. A."/>
            <person name="Jaron S. K."/>
        </authorList>
    </citation>
    <scope>NUCLEOTIDE SEQUENCE</scope>
</reference>
<feature type="compositionally biased region" description="Polar residues" evidence="3">
    <location>
        <begin position="293"/>
        <end position="305"/>
    </location>
</feature>
<dbReference type="CDD" id="cd07323">
    <property type="entry name" value="LAM"/>
    <property type="match status" value="1"/>
</dbReference>
<dbReference type="Pfam" id="PF05383">
    <property type="entry name" value="La"/>
    <property type="match status" value="1"/>
</dbReference>
<proteinExistence type="predicted"/>
<dbReference type="EMBL" id="CAJVCH010082802">
    <property type="protein sequence ID" value="CAG7721782.1"/>
    <property type="molecule type" value="Genomic_DNA"/>
</dbReference>
<feature type="domain" description="RRM" evidence="4">
    <location>
        <begin position="161"/>
        <end position="246"/>
    </location>
</feature>
<name>A0A8J2JMU2_9HEXA</name>
<evidence type="ECO:0000256" key="3">
    <source>
        <dbReference type="SAM" id="MobiDB-lite"/>
    </source>
</evidence>
<comment type="caution">
    <text evidence="6">The sequence shown here is derived from an EMBL/GenBank/DDBJ whole genome shotgun (WGS) entry which is preliminary data.</text>
</comment>
<evidence type="ECO:0000313" key="7">
    <source>
        <dbReference type="Proteomes" id="UP000708208"/>
    </source>
</evidence>
<evidence type="ECO:0000256" key="2">
    <source>
        <dbReference type="PROSITE-ProRule" id="PRU00332"/>
    </source>
</evidence>
<organism evidence="6 7">
    <name type="scientific">Allacma fusca</name>
    <dbReference type="NCBI Taxonomy" id="39272"/>
    <lineage>
        <taxon>Eukaryota</taxon>
        <taxon>Metazoa</taxon>
        <taxon>Ecdysozoa</taxon>
        <taxon>Arthropoda</taxon>
        <taxon>Hexapoda</taxon>
        <taxon>Collembola</taxon>
        <taxon>Symphypleona</taxon>
        <taxon>Sminthuridae</taxon>
        <taxon>Allacma</taxon>
    </lineage>
</organism>
<dbReference type="PANTHER" id="PTHR22792:SF62">
    <property type="entry name" value="LA-RELATED PROTEIN 7"/>
    <property type="match status" value="1"/>
</dbReference>
<evidence type="ECO:0000313" key="6">
    <source>
        <dbReference type="EMBL" id="CAG7721782.1"/>
    </source>
</evidence>
<feature type="compositionally biased region" description="Polar residues" evidence="3">
    <location>
        <begin position="249"/>
        <end position="266"/>
    </location>
</feature>
<sequence length="533" mass="60984">MPSPGVEPEVKAEPAESTNEEGFENHFEDFTKDVEVGGQMKKELIDAGGMEKTTKKKKIRPRKRKLYTDVCQQIEFYFSDSNISKNRMMLELVAGSEYVSLDHFLGFHKIQKLLPDVSIAYLQKSLASSSVLELSPDLLGVKRRVSYDPQKLKSDEEVEQCTIYVENVPTHVDHEWLEKIFQEFGPIAYVAMPKFKHSGLPKGFAFIEFKEKEGAEHCLNAYGDIGACLPKDLDPEKLLSVRTFERPESSTSPNGVTDISTSPSSSHQKRERSEDVVDGDDDVPKKRRRTDSAEAQSPSRLPDSTATEDKGENGESNAQSSAEKKKRRRLYKTKKLDNIEKLESDSIQLKILPKKIWRQLRNRYLNLQRENLGKLKRQLRIQNRPPRNDSRQQPDQTKSEEEGIVTAKNVIAKIEFQEPYENSETLKNRLLTDVMPKDNSSALLFVDYDNPNKYAYVRLDGNSDHFEEVGEFLRNASSIFGSAAVLNDVQTQEFWNEVRLKIKTDSKKKVRGRDKLLQQAMKTATHIRFADED</sequence>
<dbReference type="AlphaFoldDB" id="A0A8J2JMU2"/>
<dbReference type="InterPro" id="IPR000504">
    <property type="entry name" value="RRM_dom"/>
</dbReference>
<protein>
    <submittedName>
        <fullName evidence="6">Uncharacterized protein</fullName>
    </submittedName>
</protein>
<dbReference type="PROSITE" id="PS50961">
    <property type="entry name" value="HTH_LA"/>
    <property type="match status" value="1"/>
</dbReference>
<dbReference type="SMART" id="SM00715">
    <property type="entry name" value="LA"/>
    <property type="match status" value="1"/>
</dbReference>
<dbReference type="InterPro" id="IPR006630">
    <property type="entry name" value="La_HTH"/>
</dbReference>
<feature type="domain" description="HTH La-type RNA-binding" evidence="5">
    <location>
        <begin position="60"/>
        <end position="151"/>
    </location>
</feature>
<dbReference type="GO" id="GO:0003723">
    <property type="term" value="F:RNA binding"/>
    <property type="evidence" value="ECO:0007669"/>
    <property type="project" value="UniProtKB-UniRule"/>
</dbReference>
<dbReference type="PANTHER" id="PTHR22792">
    <property type="entry name" value="LUPUS LA PROTEIN-RELATED"/>
    <property type="match status" value="1"/>
</dbReference>
<dbReference type="Proteomes" id="UP000708208">
    <property type="component" value="Unassembled WGS sequence"/>
</dbReference>
<dbReference type="CDD" id="cd12290">
    <property type="entry name" value="RRM1_LARP7"/>
    <property type="match status" value="1"/>
</dbReference>
<dbReference type="SMART" id="SM00360">
    <property type="entry name" value="RRM"/>
    <property type="match status" value="1"/>
</dbReference>
<feature type="region of interest" description="Disordered" evidence="3">
    <location>
        <begin position="244"/>
        <end position="329"/>
    </location>
</feature>
<dbReference type="PROSITE" id="PS50102">
    <property type="entry name" value="RRM"/>
    <property type="match status" value="1"/>
</dbReference>
<dbReference type="Pfam" id="PF00076">
    <property type="entry name" value="RRM_1"/>
    <property type="match status" value="1"/>
</dbReference>
<feature type="region of interest" description="Disordered" evidence="3">
    <location>
        <begin position="376"/>
        <end position="403"/>
    </location>
</feature>
<evidence type="ECO:0000259" key="4">
    <source>
        <dbReference type="PROSITE" id="PS50102"/>
    </source>
</evidence>
<feature type="compositionally biased region" description="Basic and acidic residues" evidence="3">
    <location>
        <begin position="386"/>
        <end position="401"/>
    </location>
</feature>
<accession>A0A8J2JMU2</accession>
<evidence type="ECO:0000259" key="5">
    <source>
        <dbReference type="PROSITE" id="PS50961"/>
    </source>
</evidence>
<dbReference type="InterPro" id="IPR034887">
    <property type="entry name" value="LARP7_RRM1"/>
</dbReference>
<gene>
    <name evidence="6" type="ORF">AFUS01_LOCUS10973</name>
</gene>